<organism evidence="1">
    <name type="scientific">Streptomyces sp. NBC_00119</name>
    <dbReference type="NCBI Taxonomy" id="2975659"/>
    <lineage>
        <taxon>Bacteria</taxon>
        <taxon>Bacillati</taxon>
        <taxon>Actinomycetota</taxon>
        <taxon>Actinomycetes</taxon>
        <taxon>Kitasatosporales</taxon>
        <taxon>Streptomycetaceae</taxon>
        <taxon>Streptomyces</taxon>
    </lineage>
</organism>
<name>A0AAU1U2Z8_9ACTN</name>
<dbReference type="AlphaFoldDB" id="A0AAU1U2Z8"/>
<evidence type="ECO:0000313" key="1">
    <source>
        <dbReference type="EMBL" id="WTS11116.1"/>
    </source>
</evidence>
<accession>A0AAU1U2Z8</accession>
<dbReference type="EMBL" id="CP108195">
    <property type="protein sequence ID" value="WTS11116.1"/>
    <property type="molecule type" value="Genomic_DNA"/>
</dbReference>
<proteinExistence type="predicted"/>
<gene>
    <name evidence="1" type="ORF">OHU69_08580</name>
</gene>
<protein>
    <submittedName>
        <fullName evidence="1">Uncharacterized protein</fullName>
    </submittedName>
</protein>
<reference evidence="1" key="1">
    <citation type="submission" date="2022-10" db="EMBL/GenBank/DDBJ databases">
        <title>The complete genomes of actinobacterial strains from the NBC collection.</title>
        <authorList>
            <person name="Joergensen T.S."/>
            <person name="Alvarez Arevalo M."/>
            <person name="Sterndorff E.B."/>
            <person name="Faurdal D."/>
            <person name="Vuksanovic O."/>
            <person name="Mourched A.-S."/>
            <person name="Charusanti P."/>
            <person name="Shaw S."/>
            <person name="Blin K."/>
            <person name="Weber T."/>
        </authorList>
    </citation>
    <scope>NUCLEOTIDE SEQUENCE</scope>
    <source>
        <strain evidence="1">NBC_00119</strain>
    </source>
</reference>
<sequence length="57" mass="6380">MRFRGKNVLFALFLFLPGMFSAFGTFLLRQFLGTKGWVTPGAEPRAGPNPRFQKGTT</sequence>